<dbReference type="AlphaFoldDB" id="A0A2A6CA60"/>
<sequence length="177" mass="20298">REILHQIILISIFRSLLVLRFLEMTVSGASTVDWRLWITRASPAIVIQSAVLVQFPTFQIPHVNNAECAIIAFRNSVWDAVFGNCKILSGSATFLDGARTKYIRFMENSKREIVVMFEGNPCANTDLTIRTSFIYEKEGIENNAENYFHKMVFESKRESVMEGVFYITTMIKQTDNN</sequence>
<dbReference type="EnsemblMetazoa" id="PPA39022.1">
    <property type="protein sequence ID" value="PPA39022.1"/>
    <property type="gene ID" value="WBGene00277391"/>
</dbReference>
<accession>A0A2A6CA60</accession>
<gene>
    <name evidence="1" type="primary">WBGene00277391</name>
</gene>
<dbReference type="Proteomes" id="UP000005239">
    <property type="component" value="Unassembled WGS sequence"/>
</dbReference>
<reference evidence="2" key="1">
    <citation type="journal article" date="2008" name="Nat. Genet.">
        <title>The Pristionchus pacificus genome provides a unique perspective on nematode lifestyle and parasitism.</title>
        <authorList>
            <person name="Dieterich C."/>
            <person name="Clifton S.W."/>
            <person name="Schuster L.N."/>
            <person name="Chinwalla A."/>
            <person name="Delehaunty K."/>
            <person name="Dinkelacker I."/>
            <person name="Fulton L."/>
            <person name="Fulton R."/>
            <person name="Godfrey J."/>
            <person name="Minx P."/>
            <person name="Mitreva M."/>
            <person name="Roeseler W."/>
            <person name="Tian H."/>
            <person name="Witte H."/>
            <person name="Yang S.P."/>
            <person name="Wilson R.K."/>
            <person name="Sommer R.J."/>
        </authorList>
    </citation>
    <scope>NUCLEOTIDE SEQUENCE [LARGE SCALE GENOMIC DNA]</scope>
    <source>
        <strain evidence="2">PS312</strain>
    </source>
</reference>
<keyword evidence="2" id="KW-1185">Reference proteome</keyword>
<organism evidence="1 2">
    <name type="scientific">Pristionchus pacificus</name>
    <name type="common">Parasitic nematode worm</name>
    <dbReference type="NCBI Taxonomy" id="54126"/>
    <lineage>
        <taxon>Eukaryota</taxon>
        <taxon>Metazoa</taxon>
        <taxon>Ecdysozoa</taxon>
        <taxon>Nematoda</taxon>
        <taxon>Chromadorea</taxon>
        <taxon>Rhabditida</taxon>
        <taxon>Rhabditina</taxon>
        <taxon>Diplogasteromorpha</taxon>
        <taxon>Diplogasteroidea</taxon>
        <taxon>Neodiplogasteridae</taxon>
        <taxon>Pristionchus</taxon>
    </lineage>
</organism>
<accession>A0A8R1YVH5</accession>
<evidence type="ECO:0000313" key="1">
    <source>
        <dbReference type="EnsemblMetazoa" id="PPA39022.1"/>
    </source>
</evidence>
<proteinExistence type="predicted"/>
<evidence type="ECO:0000313" key="2">
    <source>
        <dbReference type="Proteomes" id="UP000005239"/>
    </source>
</evidence>
<name>A0A2A6CA60_PRIPA</name>
<protein>
    <submittedName>
        <fullName evidence="1">Uncharacterized protein</fullName>
    </submittedName>
</protein>
<reference evidence="1" key="2">
    <citation type="submission" date="2022-06" db="UniProtKB">
        <authorList>
            <consortium name="EnsemblMetazoa"/>
        </authorList>
    </citation>
    <scope>IDENTIFICATION</scope>
    <source>
        <strain evidence="1">PS312</strain>
    </source>
</reference>